<evidence type="ECO:0000256" key="14">
    <source>
        <dbReference type="ARBA" id="ARBA00023136"/>
    </source>
</evidence>
<comment type="cofactor">
    <cofactor evidence="19">
        <name>Zn(2+)</name>
        <dbReference type="ChEBI" id="CHEBI:29105"/>
    </cofactor>
    <text evidence="19">Binds 1 zinc ion per subunit.</text>
</comment>
<evidence type="ECO:0000256" key="16">
    <source>
        <dbReference type="ARBA" id="ARBA00023180"/>
    </source>
</evidence>
<dbReference type="PANTHER" id="PTHR11533">
    <property type="entry name" value="PROTEASE M1 ZINC METALLOPROTEASE"/>
    <property type="match status" value="1"/>
</dbReference>
<dbReference type="FunFam" id="1.10.390.10:FF:000019">
    <property type="entry name" value="Aminopeptidase"/>
    <property type="match status" value="1"/>
</dbReference>
<dbReference type="Pfam" id="PF17900">
    <property type="entry name" value="Peptidase_M1_N"/>
    <property type="match status" value="1"/>
</dbReference>
<comment type="subcellular location">
    <subcellularLocation>
        <location evidence="2">Cell membrane</location>
        <topology evidence="2">Lipid-anchor</topology>
        <topology evidence="2">GPI-anchor</topology>
    </subcellularLocation>
</comment>
<accession>A0A182TT10</accession>
<dbReference type="InterPro" id="IPR001930">
    <property type="entry name" value="Peptidase_M1"/>
</dbReference>
<dbReference type="STRING" id="34690.A0A182TT10"/>
<dbReference type="Pfam" id="PF01433">
    <property type="entry name" value="Peptidase_M1"/>
    <property type="match status" value="1"/>
</dbReference>
<keyword evidence="9 19" id="KW-0479">Metal-binding</keyword>
<evidence type="ECO:0000256" key="6">
    <source>
        <dbReference type="ARBA" id="ARBA00022475"/>
    </source>
</evidence>
<evidence type="ECO:0000256" key="4">
    <source>
        <dbReference type="ARBA" id="ARBA00012564"/>
    </source>
</evidence>
<reference evidence="26" key="2">
    <citation type="submission" date="2020-05" db="UniProtKB">
        <authorList>
            <consortium name="EnsemblMetazoa"/>
        </authorList>
    </citation>
    <scope>IDENTIFICATION</scope>
    <source>
        <strain evidence="26">CM1001059</strain>
    </source>
</reference>
<dbReference type="FunFam" id="2.60.40.1730:FF:000002">
    <property type="entry name" value="Aminopeptidase"/>
    <property type="match status" value="1"/>
</dbReference>
<keyword evidence="10 22" id="KW-0732">Signal</keyword>
<evidence type="ECO:0000256" key="7">
    <source>
        <dbReference type="ARBA" id="ARBA00022622"/>
    </source>
</evidence>
<dbReference type="Gene3D" id="2.60.40.1910">
    <property type="match status" value="1"/>
</dbReference>
<proteinExistence type="inferred from homology"/>
<evidence type="ECO:0000313" key="27">
    <source>
        <dbReference type="Proteomes" id="UP000075902"/>
    </source>
</evidence>
<dbReference type="SUPFAM" id="SSF55486">
    <property type="entry name" value="Metalloproteases ('zincins'), catalytic domain"/>
    <property type="match status" value="1"/>
</dbReference>
<evidence type="ECO:0000256" key="15">
    <source>
        <dbReference type="ARBA" id="ARBA00023157"/>
    </source>
</evidence>
<dbReference type="Proteomes" id="UP000075902">
    <property type="component" value="Unassembled WGS sequence"/>
</dbReference>
<organism evidence="26 27">
    <name type="scientific">Anopheles melas</name>
    <dbReference type="NCBI Taxonomy" id="34690"/>
    <lineage>
        <taxon>Eukaryota</taxon>
        <taxon>Metazoa</taxon>
        <taxon>Ecdysozoa</taxon>
        <taxon>Arthropoda</taxon>
        <taxon>Hexapoda</taxon>
        <taxon>Insecta</taxon>
        <taxon>Pterygota</taxon>
        <taxon>Neoptera</taxon>
        <taxon>Endopterygota</taxon>
        <taxon>Diptera</taxon>
        <taxon>Nematocera</taxon>
        <taxon>Culicoidea</taxon>
        <taxon>Culicidae</taxon>
        <taxon>Anophelinae</taxon>
        <taxon>Anopheles</taxon>
    </lineage>
</organism>
<keyword evidence="12 19" id="KW-0862">Zinc</keyword>
<keyword evidence="11" id="KW-0378">Hydrolase</keyword>
<evidence type="ECO:0000256" key="5">
    <source>
        <dbReference type="ARBA" id="ARBA00015611"/>
    </source>
</evidence>
<keyword evidence="8" id="KW-0645">Protease</keyword>
<evidence type="ECO:0000259" key="25">
    <source>
        <dbReference type="Pfam" id="PF17900"/>
    </source>
</evidence>
<evidence type="ECO:0000256" key="8">
    <source>
        <dbReference type="ARBA" id="ARBA00022670"/>
    </source>
</evidence>
<feature type="domain" description="Aminopeptidase N-like N-terminal" evidence="25">
    <location>
        <begin position="176"/>
        <end position="367"/>
    </location>
</feature>
<evidence type="ECO:0000256" key="9">
    <source>
        <dbReference type="ARBA" id="ARBA00022723"/>
    </source>
</evidence>
<keyword evidence="15" id="KW-1015">Disulfide bond</keyword>
<evidence type="ECO:0000256" key="3">
    <source>
        <dbReference type="ARBA" id="ARBA00010136"/>
    </source>
</evidence>
<dbReference type="Gene3D" id="1.25.50.20">
    <property type="match status" value="1"/>
</dbReference>
<evidence type="ECO:0000256" key="10">
    <source>
        <dbReference type="ARBA" id="ARBA00022729"/>
    </source>
</evidence>
<evidence type="ECO:0000256" key="2">
    <source>
        <dbReference type="ARBA" id="ARBA00004609"/>
    </source>
</evidence>
<dbReference type="GO" id="GO:0098552">
    <property type="term" value="C:side of membrane"/>
    <property type="evidence" value="ECO:0007669"/>
    <property type="project" value="UniProtKB-KW"/>
</dbReference>
<dbReference type="InterPro" id="IPR045357">
    <property type="entry name" value="Aminopeptidase_N-like_N"/>
</dbReference>
<dbReference type="InterPro" id="IPR024571">
    <property type="entry name" value="ERAP1-like_C_dom"/>
</dbReference>
<keyword evidence="13" id="KW-0482">Metalloprotease</keyword>
<feature type="domain" description="ERAP1-like C-terminal" evidence="24">
    <location>
        <begin position="702"/>
        <end position="1010"/>
    </location>
</feature>
<feature type="chain" id="PRO_5008137237" description="Aminopeptidase N" evidence="22">
    <location>
        <begin position="23"/>
        <end position="1125"/>
    </location>
</feature>
<protein>
    <recommendedName>
        <fullName evidence="5">Aminopeptidase N</fullName>
        <ecNumber evidence="4">3.4.11.2</ecNumber>
    </recommendedName>
</protein>
<dbReference type="PANTHER" id="PTHR11533:SF290">
    <property type="entry name" value="AMINOPEPTIDASE"/>
    <property type="match status" value="1"/>
</dbReference>
<feature type="binding site" evidence="19">
    <location>
        <position position="475"/>
    </location>
    <ligand>
        <name>Zn(2+)</name>
        <dbReference type="ChEBI" id="CHEBI:29105"/>
        <note>catalytic</note>
    </ligand>
</feature>
<reference evidence="27" key="1">
    <citation type="submission" date="2014-01" db="EMBL/GenBank/DDBJ databases">
        <title>The Genome Sequence of Anopheles melas CM1001059_A (V2).</title>
        <authorList>
            <consortium name="The Broad Institute Genomics Platform"/>
            <person name="Neafsey D.E."/>
            <person name="Besansky N."/>
            <person name="Howell P."/>
            <person name="Walton C."/>
            <person name="Young S.K."/>
            <person name="Zeng Q."/>
            <person name="Gargeya S."/>
            <person name="Fitzgerald M."/>
            <person name="Haas B."/>
            <person name="Abouelleil A."/>
            <person name="Allen A.W."/>
            <person name="Alvarado L."/>
            <person name="Arachchi H.M."/>
            <person name="Berlin A.M."/>
            <person name="Chapman S.B."/>
            <person name="Gainer-Dewar J."/>
            <person name="Goldberg J."/>
            <person name="Griggs A."/>
            <person name="Gujja S."/>
            <person name="Hansen M."/>
            <person name="Howarth C."/>
            <person name="Imamovic A."/>
            <person name="Ireland A."/>
            <person name="Larimer J."/>
            <person name="McCowan C."/>
            <person name="Murphy C."/>
            <person name="Pearson M."/>
            <person name="Poon T.W."/>
            <person name="Priest M."/>
            <person name="Roberts A."/>
            <person name="Saif S."/>
            <person name="Shea T."/>
            <person name="Sisk P."/>
            <person name="Sykes S."/>
            <person name="Wortman J."/>
            <person name="Nusbaum C."/>
            <person name="Birren B."/>
        </authorList>
    </citation>
    <scope>NUCLEOTIDE SEQUENCE [LARGE SCALE GENOMIC DNA]</scope>
    <source>
        <strain evidence="27">CM1001059</strain>
    </source>
</reference>
<evidence type="ECO:0000256" key="17">
    <source>
        <dbReference type="ARBA" id="ARBA00023288"/>
    </source>
</evidence>
<dbReference type="Gene3D" id="2.60.40.1730">
    <property type="entry name" value="tricorn interacting facor f3 domain"/>
    <property type="match status" value="1"/>
</dbReference>
<dbReference type="InterPro" id="IPR014782">
    <property type="entry name" value="Peptidase_M1_dom"/>
</dbReference>
<dbReference type="SUPFAM" id="SSF63737">
    <property type="entry name" value="Leukotriene A4 hydrolase N-terminal domain"/>
    <property type="match status" value="1"/>
</dbReference>
<keyword evidence="14" id="KW-0472">Membrane</keyword>
<dbReference type="GO" id="GO:0005886">
    <property type="term" value="C:plasma membrane"/>
    <property type="evidence" value="ECO:0007669"/>
    <property type="project" value="UniProtKB-SubCell"/>
</dbReference>
<dbReference type="FunFam" id="2.60.40.1910:FF:000008">
    <property type="entry name" value="Aminopeptidase"/>
    <property type="match status" value="1"/>
</dbReference>
<keyword evidence="7" id="KW-0336">GPI-anchor</keyword>
<evidence type="ECO:0000256" key="20">
    <source>
        <dbReference type="PIRSR" id="PIRSR634016-4"/>
    </source>
</evidence>
<feature type="binding site" evidence="19">
    <location>
        <position position="494"/>
    </location>
    <ligand>
        <name>Zn(2+)</name>
        <dbReference type="ChEBI" id="CHEBI:29105"/>
        <note>catalytic</note>
    </ligand>
</feature>
<dbReference type="VEuPathDB" id="VectorBase:AMEC007793"/>
<dbReference type="Gene3D" id="1.10.390.10">
    <property type="entry name" value="Neutral Protease Domain 2"/>
    <property type="match status" value="1"/>
</dbReference>
<evidence type="ECO:0000259" key="23">
    <source>
        <dbReference type="Pfam" id="PF01433"/>
    </source>
</evidence>
<feature type="signal peptide" evidence="22">
    <location>
        <begin position="1"/>
        <end position="22"/>
    </location>
</feature>
<keyword evidence="27" id="KW-1185">Reference proteome</keyword>
<dbReference type="Pfam" id="PF11838">
    <property type="entry name" value="ERAP1_C"/>
    <property type="match status" value="1"/>
</dbReference>
<evidence type="ECO:0000256" key="22">
    <source>
        <dbReference type="SAM" id="SignalP"/>
    </source>
</evidence>
<dbReference type="GO" id="GO:0016285">
    <property type="term" value="F:alanyl aminopeptidase activity"/>
    <property type="evidence" value="ECO:0007669"/>
    <property type="project" value="UniProtKB-EC"/>
</dbReference>
<evidence type="ECO:0000256" key="21">
    <source>
        <dbReference type="SAM" id="MobiDB-lite"/>
    </source>
</evidence>
<sequence>MLLANTAAAVLLLIVCIGASVGLPTVDEENVVQAEQLPILPTADSSKPTDDAVKAIAPQPRYLLPANFAVKIKKFTIGTLGVGSFFRAWRNCIDEGKGLATIESEKEQKYLESLLSLCCLLASADRPPYKSSGIYEEEPQLPGASDLSGGVASDEIGVAPAQAVDERYRLPTTSIPIHYDLHLRTEIHRNERTFTGTVGIQLQVVQATDKLVMHNRGLVMSSAKVSSLPNGVTGAPTLIGDVQYSTDTTFEHITFTSPTILQPGTYLLEVAFQGRLATNDDGFYVSSYVADNGERRYLATTQFESTSARMAFPCYDEPGLKATFTVSITHSLSYKAISNMPQIATTDIETDMRTTDFEKTPVMSTYLLAFVVSDFQFRVSGTQRVYVRPNAFNEAAFALEAGVKILKVLDDHLGIPYDTYMSKLDQIAIPDFAAGAMENWGLVTYREQALLFNPAVSTYRGKTNVAATIAHEYAHQWFGNLVSPEWWEYIWLNEGFATLYEFYALDMAYPGQEYWELFNQQVIQYAMGQDGQTSTRPMNWNAATPGEISALFDRVAYDKSGSVLNMMRHVLGDDNWKAGLKAYLTDRALQGAVDEQLYAGLQSAIEGKGVLPNGVTVAQIMRTWTNEAGYPVLNVRRSYDTGDVIISQERFYNDRKVPNTNIWMIPYNYVHQAKADFNEFDDFQWLATKAARIKTTVPANEWIVFNKQQVGYYRVNYDEHNWELITNALHENWASIHRLNRAQLIDDAYWLARSGRLDLRVALRFMTYLRNEQEYAPWTAANVALTYFNNRLRGTDEYHDFLVFVDALIEKIYSMLTIDAVSPNDTLLHKYLVQTISTWACSIGYTDCLMKTAALLKAEASGTGPAVHPDIASVTYCYGMRSAAESEFQYLYRKMMNSKNLAERTMLIDSLGCSNNKEFLKAFLTTSLGSGTGVEINYRADERRRVVQAIYSGGRTGVDALIEFLMDPALVNEFVSTLSTSTLNSALSAIASRTNNAEEMNKLNALITALGSRVNSQTAANLRTTAQANLDWVDGFEGLMLSNFLAEFVAETLSTTTAAPETTTVTTGPTTTTTTSSSAVTTTTTPTSVTTTVVQTTTEEDDGAATIGLSIAALLVSITVHLLMG</sequence>
<dbReference type="InterPro" id="IPR050344">
    <property type="entry name" value="Peptidase_M1_aminopeptidases"/>
</dbReference>
<dbReference type="CDD" id="cd09601">
    <property type="entry name" value="M1_APN-Q_like"/>
    <property type="match status" value="1"/>
</dbReference>
<dbReference type="InterPro" id="IPR034016">
    <property type="entry name" value="M1_APN-typ"/>
</dbReference>
<evidence type="ECO:0000259" key="24">
    <source>
        <dbReference type="Pfam" id="PF11838"/>
    </source>
</evidence>
<dbReference type="GO" id="GO:0070006">
    <property type="term" value="F:metalloaminopeptidase activity"/>
    <property type="evidence" value="ECO:0007669"/>
    <property type="project" value="TreeGrafter"/>
</dbReference>
<feature type="domain" description="Peptidase M1 membrane alanine aminopeptidase" evidence="23">
    <location>
        <begin position="397"/>
        <end position="624"/>
    </location>
</feature>
<dbReference type="InterPro" id="IPR027268">
    <property type="entry name" value="Peptidase_M4/M1_CTD_sf"/>
</dbReference>
<dbReference type="GO" id="GO:0005615">
    <property type="term" value="C:extracellular space"/>
    <property type="evidence" value="ECO:0007669"/>
    <property type="project" value="TreeGrafter"/>
</dbReference>
<dbReference type="PRINTS" id="PR00756">
    <property type="entry name" value="ALADIPTASE"/>
</dbReference>
<evidence type="ECO:0000256" key="1">
    <source>
        <dbReference type="ARBA" id="ARBA00000098"/>
    </source>
</evidence>
<dbReference type="GO" id="GO:0042277">
    <property type="term" value="F:peptide binding"/>
    <property type="evidence" value="ECO:0007669"/>
    <property type="project" value="TreeGrafter"/>
</dbReference>
<dbReference type="GO" id="GO:0008270">
    <property type="term" value="F:zinc ion binding"/>
    <property type="evidence" value="ECO:0007669"/>
    <property type="project" value="InterPro"/>
</dbReference>
<dbReference type="FunFam" id="1.25.50.20:FF:000001">
    <property type="entry name" value="Aminopeptidase"/>
    <property type="match status" value="1"/>
</dbReference>
<dbReference type="GO" id="GO:0006508">
    <property type="term" value="P:proteolysis"/>
    <property type="evidence" value="ECO:0007669"/>
    <property type="project" value="UniProtKB-KW"/>
</dbReference>
<feature type="site" description="Transition state stabilizer" evidence="20">
    <location>
        <position position="557"/>
    </location>
</feature>
<feature type="binding site" evidence="19">
    <location>
        <position position="471"/>
    </location>
    <ligand>
        <name>Zn(2+)</name>
        <dbReference type="ChEBI" id="CHEBI:29105"/>
        <note>catalytic</note>
    </ligand>
</feature>
<dbReference type="EnsemblMetazoa" id="AMEC007793-RA">
    <property type="protein sequence ID" value="AMEC007793-PA"/>
    <property type="gene ID" value="AMEC007793"/>
</dbReference>
<evidence type="ECO:0000256" key="13">
    <source>
        <dbReference type="ARBA" id="ARBA00023049"/>
    </source>
</evidence>
<evidence type="ECO:0000313" key="26">
    <source>
        <dbReference type="EnsemblMetazoa" id="AMEC007793-PA"/>
    </source>
</evidence>
<evidence type="ECO:0000256" key="12">
    <source>
        <dbReference type="ARBA" id="ARBA00022833"/>
    </source>
</evidence>
<feature type="active site" description="Proton acceptor" evidence="18">
    <location>
        <position position="472"/>
    </location>
</feature>
<dbReference type="AlphaFoldDB" id="A0A182TT10"/>
<dbReference type="EC" id="3.4.11.2" evidence="4"/>
<keyword evidence="6" id="KW-1003">Cell membrane</keyword>
<keyword evidence="17" id="KW-0449">Lipoprotein</keyword>
<evidence type="ECO:0000256" key="11">
    <source>
        <dbReference type="ARBA" id="ARBA00022801"/>
    </source>
</evidence>
<evidence type="ECO:0000256" key="19">
    <source>
        <dbReference type="PIRSR" id="PIRSR634016-3"/>
    </source>
</evidence>
<feature type="region of interest" description="Disordered" evidence="21">
    <location>
        <begin position="1060"/>
        <end position="1083"/>
    </location>
</feature>
<name>A0A182TT10_9DIPT</name>
<dbReference type="InterPro" id="IPR042097">
    <property type="entry name" value="Aminopeptidase_N-like_N_sf"/>
</dbReference>
<comment type="catalytic activity">
    <reaction evidence="1">
        <text>Release of an N-terminal amino acid, Xaa-|-Yaa- from a peptide, amide or arylamide. Xaa is preferably Ala, but may be most amino acids including Pro (slow action). When a terminal hydrophobic residue is followed by a prolyl residue, the two may be released as an intact Xaa-Pro dipeptide.</text>
        <dbReference type="EC" id="3.4.11.2"/>
    </reaction>
</comment>
<evidence type="ECO:0000256" key="18">
    <source>
        <dbReference type="PIRSR" id="PIRSR634016-1"/>
    </source>
</evidence>
<keyword evidence="16" id="KW-0325">Glycoprotein</keyword>
<comment type="similarity">
    <text evidence="3">Belongs to the peptidase M1 family.</text>
</comment>
<dbReference type="GO" id="GO:0043171">
    <property type="term" value="P:peptide catabolic process"/>
    <property type="evidence" value="ECO:0007669"/>
    <property type="project" value="TreeGrafter"/>
</dbReference>
<dbReference type="GO" id="GO:0005737">
    <property type="term" value="C:cytoplasm"/>
    <property type="evidence" value="ECO:0007669"/>
    <property type="project" value="TreeGrafter"/>
</dbReference>